<dbReference type="Proteomes" id="UP000518878">
    <property type="component" value="Unassembled WGS sequence"/>
</dbReference>
<dbReference type="AlphaFoldDB" id="A0A7X5QY17"/>
<dbReference type="EMBL" id="JAAQTL010000003">
    <property type="protein sequence ID" value="NID17466.1"/>
    <property type="molecule type" value="Genomic_DNA"/>
</dbReference>
<feature type="region of interest" description="Disordered" evidence="1">
    <location>
        <begin position="50"/>
        <end position="70"/>
    </location>
</feature>
<feature type="compositionally biased region" description="Basic and acidic residues" evidence="1">
    <location>
        <begin position="61"/>
        <end position="70"/>
    </location>
</feature>
<keyword evidence="3" id="KW-1185">Reference proteome</keyword>
<protein>
    <submittedName>
        <fullName evidence="2">Uncharacterized protein</fullName>
    </submittedName>
</protein>
<feature type="compositionally biased region" description="Acidic residues" evidence="1">
    <location>
        <begin position="1"/>
        <end position="10"/>
    </location>
</feature>
<dbReference type="RefSeq" id="WP_166701115.1">
    <property type="nucleotide sequence ID" value="NZ_JAAQTL010000003.1"/>
</dbReference>
<reference evidence="2 3" key="1">
    <citation type="journal article" date="2006" name="Int. J. Syst. Evol. Microbiol.">
        <title>Dyella yeojuensis sp. nov., isolated from greenhouse soil in Korea.</title>
        <authorList>
            <person name="Kim B.Y."/>
            <person name="Weon H.Y."/>
            <person name="Lee K.H."/>
            <person name="Seok S.J."/>
            <person name="Kwon S.W."/>
            <person name="Go S.J."/>
            <person name="Stackebrandt E."/>
        </authorList>
    </citation>
    <scope>NUCLEOTIDE SEQUENCE [LARGE SCALE GENOMIC DNA]</scope>
    <source>
        <strain evidence="2 3">DSM 17673</strain>
    </source>
</reference>
<feature type="region of interest" description="Disordered" evidence="1">
    <location>
        <begin position="1"/>
        <end position="21"/>
    </location>
</feature>
<evidence type="ECO:0000256" key="1">
    <source>
        <dbReference type="SAM" id="MobiDB-lite"/>
    </source>
</evidence>
<evidence type="ECO:0000313" key="3">
    <source>
        <dbReference type="Proteomes" id="UP000518878"/>
    </source>
</evidence>
<organism evidence="2 3">
    <name type="scientific">Luteibacter yeojuensis</name>
    <dbReference type="NCBI Taxonomy" id="345309"/>
    <lineage>
        <taxon>Bacteria</taxon>
        <taxon>Pseudomonadati</taxon>
        <taxon>Pseudomonadota</taxon>
        <taxon>Gammaproteobacteria</taxon>
        <taxon>Lysobacterales</taxon>
        <taxon>Rhodanobacteraceae</taxon>
        <taxon>Luteibacter</taxon>
    </lineage>
</organism>
<evidence type="ECO:0000313" key="2">
    <source>
        <dbReference type="EMBL" id="NID17466.1"/>
    </source>
</evidence>
<proteinExistence type="predicted"/>
<name>A0A7X5QY17_9GAMM</name>
<comment type="caution">
    <text evidence="2">The sequence shown here is derived from an EMBL/GenBank/DDBJ whole genome shotgun (WGS) entry which is preliminary data.</text>
</comment>
<sequence>MSTEGEDFGEEGARPSSLIPVHKLSTRDPLHDMQLLRDVAIINEQVRRELGPPPRVVPQQKPEKESEDMKPRDLAMAALLGTSLVGVPACSPTTPVSKSGVDTMANSDRQSFNWPLRFTEHKFTAVCYSTLACNVWYAGVRSGDREPSSPSSEYGPNYLDHILGGHTGIANFPEPAELAWRSMDGVEHEARIDIGEIFRDRVIRHRVPREEVSEQPNRTPGENPQIMLEINDRTVRVYMRAFISTRHLQKPGNPYSGFRNDLILAKSYHY</sequence>
<gene>
    <name evidence="2" type="ORF">HBF32_18485</name>
</gene>
<accession>A0A7X5QY17</accession>